<sequence>MSEALVKDPTQGIPIKLKNWRIRIFFIVWVTYMIYYIGRVNIGIAKPLMTAEFTIKALIFGIIGSAFFYAYTIRQLSVFFSNSDNNNYILFQKFF</sequence>
<proteinExistence type="predicted"/>
<gene>
    <name evidence="2" type="ORF">LCGC14_1991640</name>
</gene>
<feature type="transmembrane region" description="Helical" evidence="1">
    <location>
        <begin position="53"/>
        <end position="71"/>
    </location>
</feature>
<dbReference type="AlphaFoldDB" id="A0A0F9FU13"/>
<dbReference type="InterPro" id="IPR036259">
    <property type="entry name" value="MFS_trans_sf"/>
</dbReference>
<dbReference type="Gene3D" id="1.20.1250.20">
    <property type="entry name" value="MFS general substrate transporter like domains"/>
    <property type="match status" value="1"/>
</dbReference>
<protein>
    <submittedName>
        <fullName evidence="2">Uncharacterized protein</fullName>
    </submittedName>
</protein>
<evidence type="ECO:0000256" key="1">
    <source>
        <dbReference type="SAM" id="Phobius"/>
    </source>
</evidence>
<feature type="transmembrane region" description="Helical" evidence="1">
    <location>
        <begin position="20"/>
        <end position="38"/>
    </location>
</feature>
<organism evidence="2">
    <name type="scientific">marine sediment metagenome</name>
    <dbReference type="NCBI Taxonomy" id="412755"/>
    <lineage>
        <taxon>unclassified sequences</taxon>
        <taxon>metagenomes</taxon>
        <taxon>ecological metagenomes</taxon>
    </lineage>
</organism>
<evidence type="ECO:0000313" key="2">
    <source>
        <dbReference type="EMBL" id="KKL81751.1"/>
    </source>
</evidence>
<dbReference type="EMBL" id="LAZR01022474">
    <property type="protein sequence ID" value="KKL81751.1"/>
    <property type="molecule type" value="Genomic_DNA"/>
</dbReference>
<keyword evidence="1" id="KW-0812">Transmembrane</keyword>
<name>A0A0F9FU13_9ZZZZ</name>
<keyword evidence="1" id="KW-1133">Transmembrane helix</keyword>
<accession>A0A0F9FU13</accession>
<keyword evidence="1" id="KW-0472">Membrane</keyword>
<dbReference type="SUPFAM" id="SSF103473">
    <property type="entry name" value="MFS general substrate transporter"/>
    <property type="match status" value="1"/>
</dbReference>
<comment type="caution">
    <text evidence="2">The sequence shown here is derived from an EMBL/GenBank/DDBJ whole genome shotgun (WGS) entry which is preliminary data.</text>
</comment>
<reference evidence="2" key="1">
    <citation type="journal article" date="2015" name="Nature">
        <title>Complex archaea that bridge the gap between prokaryotes and eukaryotes.</title>
        <authorList>
            <person name="Spang A."/>
            <person name="Saw J.H."/>
            <person name="Jorgensen S.L."/>
            <person name="Zaremba-Niedzwiedzka K."/>
            <person name="Martijn J."/>
            <person name="Lind A.E."/>
            <person name="van Eijk R."/>
            <person name="Schleper C."/>
            <person name="Guy L."/>
            <person name="Ettema T.J."/>
        </authorList>
    </citation>
    <scope>NUCLEOTIDE SEQUENCE</scope>
</reference>